<dbReference type="EMBL" id="RIZI01000158">
    <property type="protein sequence ID" value="RNF63234.1"/>
    <property type="molecule type" value="Genomic_DNA"/>
</dbReference>
<dbReference type="PANTHER" id="PTHR36844">
    <property type="entry name" value="PROTEASE PRSW"/>
    <property type="match status" value="1"/>
</dbReference>
<keyword evidence="1" id="KW-1133">Transmembrane helix</keyword>
<feature type="transmembrane region" description="Helical" evidence="1">
    <location>
        <begin position="244"/>
        <end position="267"/>
    </location>
</feature>
<dbReference type="PANTHER" id="PTHR36844:SF1">
    <property type="entry name" value="PROTEASE PRSW"/>
    <property type="match status" value="1"/>
</dbReference>
<keyword evidence="2" id="KW-0482">Metalloprotease</keyword>
<organism evidence="2">
    <name type="scientific">Acidithiobacillus sulfuriphilus</name>
    <dbReference type="NCBI Taxonomy" id="1867749"/>
    <lineage>
        <taxon>Bacteria</taxon>
        <taxon>Pseudomonadati</taxon>
        <taxon>Pseudomonadota</taxon>
        <taxon>Acidithiobacillia</taxon>
        <taxon>Acidithiobacillales</taxon>
        <taxon>Acidithiobacillaceae</taxon>
        <taxon>Acidithiobacillus</taxon>
    </lineage>
</organism>
<keyword evidence="2" id="KW-0378">Hydrolase</keyword>
<evidence type="ECO:0000313" key="2">
    <source>
        <dbReference type="EMBL" id="RNF63234.1"/>
    </source>
</evidence>
<feature type="transmembrane region" description="Helical" evidence="1">
    <location>
        <begin position="122"/>
        <end position="143"/>
    </location>
</feature>
<keyword evidence="1" id="KW-0472">Membrane</keyword>
<proteinExistence type="predicted"/>
<dbReference type="Pfam" id="PF13367">
    <property type="entry name" value="PrsW-protease"/>
    <property type="match status" value="1"/>
</dbReference>
<protein>
    <submittedName>
        <fullName evidence="2">PrsW family intramembrane metalloprotease</fullName>
    </submittedName>
</protein>
<feature type="transmembrane region" description="Helical" evidence="1">
    <location>
        <begin position="208"/>
        <end position="232"/>
    </location>
</feature>
<feature type="transmembrane region" description="Helical" evidence="1">
    <location>
        <begin position="12"/>
        <end position="34"/>
    </location>
</feature>
<accession>A0A3M8R7P0</accession>
<dbReference type="GO" id="GO:0008237">
    <property type="term" value="F:metallopeptidase activity"/>
    <property type="evidence" value="ECO:0007669"/>
    <property type="project" value="UniProtKB-KW"/>
</dbReference>
<dbReference type="AlphaFoldDB" id="A0A3M8R7P0"/>
<reference evidence="2" key="1">
    <citation type="submission" date="2018-10" db="EMBL/GenBank/DDBJ databases">
        <title>Acidithiobacillus sulfuriphilus sp. nov.: an extremely acidophilic sulfur-oxidizing chemolithotroph isolated from a neutral pH environment.</title>
        <authorList>
            <person name="Falagan C."/>
            <person name="Moya-Beltran A."/>
            <person name="Quatrini R."/>
            <person name="Johnson D.B."/>
        </authorList>
    </citation>
    <scope>NUCLEOTIDE SEQUENCE [LARGE SCALE GENOMIC DNA]</scope>
    <source>
        <strain evidence="2">CJ-2</strain>
    </source>
</reference>
<dbReference type="InterPro" id="IPR026898">
    <property type="entry name" value="PrsW"/>
</dbReference>
<feature type="transmembrane region" description="Helical" evidence="1">
    <location>
        <begin position="349"/>
        <end position="368"/>
    </location>
</feature>
<dbReference type="GO" id="GO:0006508">
    <property type="term" value="P:proteolysis"/>
    <property type="evidence" value="ECO:0007669"/>
    <property type="project" value="UniProtKB-KW"/>
</dbReference>
<sequence>MESAMNTATLILAPLVILLYWVISVILAGIYHAIKNMVRRVFLSHTRGNAMALRPEVPSSHPNMLEQELTIAEEQWFTLRHFFAHLFKRHTPDDVELAASVGFIETTPTLNASMSHIVSPWLFFRLFSFSLGAFFIFYVTFIMSADINLIPGLIIIGSFAIPTSILALFFEWNTPKNVSTVLLARFLIAGSALAILSALYFYSWGSAIGFRSLIIAGPVEEIAKLLAVVYLTRSLDRARYRYTLNGILFGAAVGAGFAAFESAGFAFQGLLNNGVGGATVSIVMRGMLSPFGHIIWTAISGGMFWLRRKVHNTIIATLIDWRFLSVFSIPVALHTLWDNAPSLPYGLNYILLGAIGWAVVFALLEVGYHEVARYSKMQGLIQK</sequence>
<gene>
    <name evidence="2" type="ORF">EC580_06785</name>
</gene>
<feature type="transmembrane region" description="Helical" evidence="1">
    <location>
        <begin position="182"/>
        <end position="202"/>
    </location>
</feature>
<comment type="caution">
    <text evidence="2">The sequence shown here is derived from an EMBL/GenBank/DDBJ whole genome shotgun (WGS) entry which is preliminary data.</text>
</comment>
<keyword evidence="1" id="KW-0812">Transmembrane</keyword>
<name>A0A3M8R7P0_9PROT</name>
<feature type="transmembrane region" description="Helical" evidence="1">
    <location>
        <begin position="149"/>
        <end position="170"/>
    </location>
</feature>
<evidence type="ECO:0000256" key="1">
    <source>
        <dbReference type="SAM" id="Phobius"/>
    </source>
</evidence>
<feature type="transmembrane region" description="Helical" evidence="1">
    <location>
        <begin position="318"/>
        <end position="337"/>
    </location>
</feature>
<feature type="transmembrane region" description="Helical" evidence="1">
    <location>
        <begin position="287"/>
        <end position="306"/>
    </location>
</feature>
<keyword evidence="2" id="KW-0645">Protease</keyword>